<feature type="coiled-coil region" evidence="1">
    <location>
        <begin position="3"/>
        <end position="54"/>
    </location>
</feature>
<gene>
    <name evidence="2" type="ORF">ACFOZ1_01390</name>
</gene>
<dbReference type="EMBL" id="JBHSDV010000001">
    <property type="protein sequence ID" value="MFC4386453.1"/>
    <property type="molecule type" value="Genomic_DNA"/>
</dbReference>
<evidence type="ECO:0000256" key="1">
    <source>
        <dbReference type="SAM" id="Coils"/>
    </source>
</evidence>
<accession>A0ABV8VPS2</accession>
<evidence type="ECO:0000313" key="2">
    <source>
        <dbReference type="EMBL" id="MFC4386453.1"/>
    </source>
</evidence>
<keyword evidence="3" id="KW-1185">Reference proteome</keyword>
<evidence type="ECO:0000313" key="3">
    <source>
        <dbReference type="Proteomes" id="UP001595880"/>
    </source>
</evidence>
<reference evidence="3" key="1">
    <citation type="journal article" date="2019" name="Int. J. Syst. Evol. Microbiol.">
        <title>The Global Catalogue of Microorganisms (GCM) 10K type strain sequencing project: providing services to taxonomists for standard genome sequencing and annotation.</title>
        <authorList>
            <consortium name="The Broad Institute Genomics Platform"/>
            <consortium name="The Broad Institute Genome Sequencing Center for Infectious Disease"/>
            <person name="Wu L."/>
            <person name="Ma J."/>
        </authorList>
    </citation>
    <scope>NUCLEOTIDE SEQUENCE [LARGE SCALE GENOMIC DNA]</scope>
    <source>
        <strain evidence="3">KACC 14058</strain>
    </source>
</reference>
<proteinExistence type="predicted"/>
<dbReference type="RefSeq" id="WP_390195069.1">
    <property type="nucleotide sequence ID" value="NZ_JBHSDV010000001.1"/>
</dbReference>
<name>A0ABV8VPS2_9BACI</name>
<keyword evidence="1" id="KW-0175">Coiled coil</keyword>
<dbReference type="InterPro" id="IPR048062">
    <property type="entry name" value="SE1832-like"/>
</dbReference>
<organism evidence="2 3">
    <name type="scientific">Gracilibacillus marinus</name>
    <dbReference type="NCBI Taxonomy" id="630535"/>
    <lineage>
        <taxon>Bacteria</taxon>
        <taxon>Bacillati</taxon>
        <taxon>Bacillota</taxon>
        <taxon>Bacilli</taxon>
        <taxon>Bacillales</taxon>
        <taxon>Bacillaceae</taxon>
        <taxon>Gracilibacillus</taxon>
    </lineage>
</organism>
<comment type="caution">
    <text evidence="2">The sequence shown here is derived from an EMBL/GenBank/DDBJ whole genome shotgun (WGS) entry which is preliminary data.</text>
</comment>
<protein>
    <submittedName>
        <fullName evidence="2">SE1832 family protein</fullName>
    </submittedName>
</protein>
<dbReference type="Proteomes" id="UP001595880">
    <property type="component" value="Unassembled WGS sequence"/>
</dbReference>
<sequence>MNRKEIELEIEDLKADHTRLSHDMEKVVYVKGKTEITEKELERIEKEISRLRQQLAEL</sequence>
<dbReference type="NCBIfam" id="NF040877">
    <property type="entry name" value="SE1832_fam"/>
    <property type="match status" value="1"/>
</dbReference>